<dbReference type="OrthoDB" id="199913at2759"/>
<dbReference type="AlphaFoldDB" id="A0A7R9LUH4"/>
<dbReference type="PANTHER" id="PTHR11610">
    <property type="entry name" value="LIPASE"/>
    <property type="match status" value="1"/>
</dbReference>
<dbReference type="SUPFAM" id="SSF53474">
    <property type="entry name" value="alpha/beta-Hydrolases"/>
    <property type="match status" value="1"/>
</dbReference>
<dbReference type="InterPro" id="IPR013818">
    <property type="entry name" value="Lipase"/>
</dbReference>
<dbReference type="Pfam" id="PF00151">
    <property type="entry name" value="Lipase"/>
    <property type="match status" value="1"/>
</dbReference>
<proteinExistence type="inferred from homology"/>
<comment type="subcellular location">
    <subcellularLocation>
        <location evidence="1">Secreted</location>
    </subcellularLocation>
</comment>
<evidence type="ECO:0000256" key="2">
    <source>
        <dbReference type="ARBA" id="ARBA00010701"/>
    </source>
</evidence>
<organism evidence="6">
    <name type="scientific">Medioppia subpectinata</name>
    <dbReference type="NCBI Taxonomy" id="1979941"/>
    <lineage>
        <taxon>Eukaryota</taxon>
        <taxon>Metazoa</taxon>
        <taxon>Ecdysozoa</taxon>
        <taxon>Arthropoda</taxon>
        <taxon>Chelicerata</taxon>
        <taxon>Arachnida</taxon>
        <taxon>Acari</taxon>
        <taxon>Acariformes</taxon>
        <taxon>Sarcoptiformes</taxon>
        <taxon>Oribatida</taxon>
        <taxon>Brachypylina</taxon>
        <taxon>Oppioidea</taxon>
        <taxon>Oppiidae</taxon>
        <taxon>Medioppia</taxon>
    </lineage>
</organism>
<dbReference type="PANTHER" id="PTHR11610:SF173">
    <property type="entry name" value="LIPASE DOMAIN-CONTAINING PROTEIN-RELATED"/>
    <property type="match status" value="1"/>
</dbReference>
<evidence type="ECO:0000313" key="7">
    <source>
        <dbReference type="Proteomes" id="UP000759131"/>
    </source>
</evidence>
<gene>
    <name evidence="6" type="ORF">OSB1V03_LOCUS21783</name>
</gene>
<evidence type="ECO:0000259" key="5">
    <source>
        <dbReference type="Pfam" id="PF00151"/>
    </source>
</evidence>
<evidence type="ECO:0000313" key="6">
    <source>
        <dbReference type="EMBL" id="CAD7648142.1"/>
    </source>
</evidence>
<sequence length="242" mass="27021">MHEMKDKMLEESEQTIAIVGWGKGSELAAFKYPQAAVNVEPIGVWLAGYVLEIKKKIGMKIKIWGIGLGLGAHLMGIAGRNSAVKNCASFARITGLDPSGPGFDKINDKNMLRKTDSQFTDVIHTDSYHKFRSPDLLSLINHYGTLRPLGSLDIYVNYGYDQPNAGDFTCAGNHLRAVELFMWSIENEGELKTQWILDPPPDVDKPATKQKRVVIPAELGYYCDNRAIGNYFLETNDTIPWK</sequence>
<reference evidence="6" key="1">
    <citation type="submission" date="2020-11" db="EMBL/GenBank/DDBJ databases">
        <authorList>
            <person name="Tran Van P."/>
        </authorList>
    </citation>
    <scope>NUCLEOTIDE SEQUENCE</scope>
</reference>
<dbReference type="InterPro" id="IPR000734">
    <property type="entry name" value="TAG_lipase"/>
</dbReference>
<comment type="similarity">
    <text evidence="2 4">Belongs to the AB hydrolase superfamily. Lipase family.</text>
</comment>
<dbReference type="EMBL" id="OC896866">
    <property type="protein sequence ID" value="CAD7648142.1"/>
    <property type="molecule type" value="Genomic_DNA"/>
</dbReference>
<dbReference type="EMBL" id="CAJPIZ010042291">
    <property type="protein sequence ID" value="CAG2121837.1"/>
    <property type="molecule type" value="Genomic_DNA"/>
</dbReference>
<dbReference type="GO" id="GO:0017171">
    <property type="term" value="F:serine hydrolase activity"/>
    <property type="evidence" value="ECO:0007669"/>
    <property type="project" value="TreeGrafter"/>
</dbReference>
<keyword evidence="7" id="KW-1185">Reference proteome</keyword>
<dbReference type="GO" id="GO:0016042">
    <property type="term" value="P:lipid catabolic process"/>
    <property type="evidence" value="ECO:0007669"/>
    <property type="project" value="TreeGrafter"/>
</dbReference>
<feature type="domain" description="Lipase" evidence="5">
    <location>
        <begin position="2"/>
        <end position="190"/>
    </location>
</feature>
<keyword evidence="3" id="KW-0964">Secreted</keyword>
<dbReference type="GO" id="GO:0016298">
    <property type="term" value="F:lipase activity"/>
    <property type="evidence" value="ECO:0007669"/>
    <property type="project" value="InterPro"/>
</dbReference>
<dbReference type="GO" id="GO:0005615">
    <property type="term" value="C:extracellular space"/>
    <property type="evidence" value="ECO:0007669"/>
    <property type="project" value="TreeGrafter"/>
</dbReference>
<dbReference type="Gene3D" id="3.40.50.1820">
    <property type="entry name" value="alpha/beta hydrolase"/>
    <property type="match status" value="1"/>
</dbReference>
<evidence type="ECO:0000256" key="1">
    <source>
        <dbReference type="ARBA" id="ARBA00004613"/>
    </source>
</evidence>
<accession>A0A7R9LUH4</accession>
<evidence type="ECO:0000256" key="3">
    <source>
        <dbReference type="ARBA" id="ARBA00022525"/>
    </source>
</evidence>
<name>A0A7R9LUH4_9ACAR</name>
<dbReference type="InterPro" id="IPR029058">
    <property type="entry name" value="AB_hydrolase_fold"/>
</dbReference>
<dbReference type="Proteomes" id="UP000759131">
    <property type="component" value="Unassembled WGS sequence"/>
</dbReference>
<protein>
    <recommendedName>
        <fullName evidence="5">Lipase domain-containing protein</fullName>
    </recommendedName>
</protein>
<evidence type="ECO:0000256" key="4">
    <source>
        <dbReference type="RuleBase" id="RU004262"/>
    </source>
</evidence>